<feature type="compositionally biased region" description="Low complexity" evidence="1">
    <location>
        <begin position="132"/>
        <end position="150"/>
    </location>
</feature>
<feature type="region of interest" description="Disordered" evidence="1">
    <location>
        <begin position="118"/>
        <end position="250"/>
    </location>
</feature>
<organism evidence="3 4">
    <name type="scientific">Streptomyces brevispora</name>
    <dbReference type="NCBI Taxonomy" id="887462"/>
    <lineage>
        <taxon>Bacteria</taxon>
        <taxon>Bacillati</taxon>
        <taxon>Actinomycetota</taxon>
        <taxon>Actinomycetes</taxon>
        <taxon>Kitasatosporales</taxon>
        <taxon>Streptomycetaceae</taxon>
        <taxon>Streptomyces</taxon>
    </lineage>
</organism>
<feature type="compositionally biased region" description="Basic residues" evidence="1">
    <location>
        <begin position="77"/>
        <end position="91"/>
    </location>
</feature>
<keyword evidence="4" id="KW-1185">Reference proteome</keyword>
<keyword evidence="2" id="KW-1133">Transmembrane helix</keyword>
<dbReference type="EMBL" id="CP109114">
    <property type="protein sequence ID" value="WSC16001.1"/>
    <property type="molecule type" value="Genomic_DNA"/>
</dbReference>
<feature type="compositionally biased region" description="Pro residues" evidence="1">
    <location>
        <begin position="230"/>
        <end position="246"/>
    </location>
</feature>
<feature type="transmembrane region" description="Helical" evidence="2">
    <location>
        <begin position="95"/>
        <end position="113"/>
    </location>
</feature>
<gene>
    <name evidence="3" type="ORF">OIE64_26360</name>
</gene>
<feature type="region of interest" description="Disordered" evidence="1">
    <location>
        <begin position="33"/>
        <end position="91"/>
    </location>
</feature>
<reference evidence="3 4" key="1">
    <citation type="submission" date="2022-10" db="EMBL/GenBank/DDBJ databases">
        <title>The complete genomes of actinobacterial strains from the NBC collection.</title>
        <authorList>
            <person name="Joergensen T.S."/>
            <person name="Alvarez Arevalo M."/>
            <person name="Sterndorff E.B."/>
            <person name="Faurdal D."/>
            <person name="Vuksanovic O."/>
            <person name="Mourched A.-S."/>
            <person name="Charusanti P."/>
            <person name="Shaw S."/>
            <person name="Blin K."/>
            <person name="Weber T."/>
        </authorList>
    </citation>
    <scope>NUCLEOTIDE SEQUENCE [LARGE SCALE GENOMIC DNA]</scope>
    <source>
        <strain evidence="3 4">NBC 01769</strain>
    </source>
</reference>
<feature type="compositionally biased region" description="Basic and acidic residues" evidence="1">
    <location>
        <begin position="36"/>
        <end position="48"/>
    </location>
</feature>
<proteinExistence type="predicted"/>
<accession>A0ABZ1G7X1</accession>
<dbReference type="Proteomes" id="UP001330827">
    <property type="component" value="Chromosome"/>
</dbReference>
<keyword evidence="2" id="KW-0472">Membrane</keyword>
<name>A0ABZ1G7X1_9ACTN</name>
<protein>
    <recommendedName>
        <fullName evidence="5">Zinc ribbon protein</fullName>
    </recommendedName>
</protein>
<evidence type="ECO:0000256" key="2">
    <source>
        <dbReference type="SAM" id="Phobius"/>
    </source>
</evidence>
<sequence length="257" mass="25959">MDYCHPCQRHLNGALACAGCGTPAEALSHYAAPAPLRHERDARDEKTAPSRSGGRRRPGRDAARTERAAAPAGHGGRGSRRPGRGRRARSRRGRTVLLGLLGVVLAAGALSLAELATESGGGDGASDYVRESTSVTTAPAPAPEPTTSGTVEPPGPVDTPAGSPSVVPATDAHPSGAGRTGRPRPEGATSAPAATAEVSVTPSEAAPITPSAVPSEPDGTGDEPSQSPAPEEPAPTPTPTPTPAPTPSDTCWFLWFC</sequence>
<evidence type="ECO:0000256" key="1">
    <source>
        <dbReference type="SAM" id="MobiDB-lite"/>
    </source>
</evidence>
<evidence type="ECO:0000313" key="3">
    <source>
        <dbReference type="EMBL" id="WSC16001.1"/>
    </source>
</evidence>
<dbReference type="RefSeq" id="WP_326595002.1">
    <property type="nucleotide sequence ID" value="NZ_CP109114.1"/>
</dbReference>
<evidence type="ECO:0000313" key="4">
    <source>
        <dbReference type="Proteomes" id="UP001330827"/>
    </source>
</evidence>
<evidence type="ECO:0008006" key="5">
    <source>
        <dbReference type="Google" id="ProtNLM"/>
    </source>
</evidence>
<keyword evidence="2" id="KW-0812">Transmembrane</keyword>